<evidence type="ECO:0000313" key="3">
    <source>
        <dbReference type="EMBL" id="KAJ6232223.1"/>
    </source>
</evidence>
<dbReference type="SUPFAM" id="SSF54277">
    <property type="entry name" value="CAD &amp; PB1 domains"/>
    <property type="match status" value="1"/>
</dbReference>
<gene>
    <name evidence="3" type="ORF">M0813_05144</name>
</gene>
<dbReference type="PROSITE" id="PS51745">
    <property type="entry name" value="PB1"/>
    <property type="match status" value="1"/>
</dbReference>
<feature type="region of interest" description="Disordered" evidence="1">
    <location>
        <begin position="374"/>
        <end position="420"/>
    </location>
</feature>
<organism evidence="3 4">
    <name type="scientific">Anaeramoeba flamelloides</name>
    <dbReference type="NCBI Taxonomy" id="1746091"/>
    <lineage>
        <taxon>Eukaryota</taxon>
        <taxon>Metamonada</taxon>
        <taxon>Anaeramoebidae</taxon>
        <taxon>Anaeramoeba</taxon>
    </lineage>
</organism>
<sequence length="469" mass="55252">MTNKMQKVMSIKVHFGNEIRRWSMQRNGSYNDLCLVLNKLFQIDVSDRKQYSLQYKDDEDEFVVFTTDLELREAIRFASTSERPLLRLFIVKAKSKKQPQKQKKKTVSKNGQQKRTNGCQKRRCCNSPFNFMNIPSMFFFPPELTNIFNDLVGLGDRVEKLVQNKKVVGWFKEVLPRLQKIFESLIENGAIEIETVHVQIQSLLEESKLSKEIQKEITNLSTPVINKIVQGKYLLSDLPIGQLFKNFFGKGLGKVPFPFPMNGMFCPMMKGMFPQKNCPSKNKCTKKCGFKCFKESENENLTKNKEQELELEQEKEKEKEIELEKEKEKEKEEEIVIEKEKEEEEEFIPLEEIEQFFEVKETKENEEIEKIVETEENEETQEIEVKETEETNETKETEETKETKETEEIKETKETKETKEILKQEMEYEEEMIKLIEIGLVDLELNLKLLKKFKGNVRKTANAILSNNY</sequence>
<name>A0ABQ8XHV2_9EUKA</name>
<dbReference type="CDD" id="cd05992">
    <property type="entry name" value="PB1"/>
    <property type="match status" value="1"/>
</dbReference>
<dbReference type="Pfam" id="PF00564">
    <property type="entry name" value="PB1"/>
    <property type="match status" value="1"/>
</dbReference>
<feature type="compositionally biased region" description="Basic residues" evidence="1">
    <location>
        <begin position="96"/>
        <end position="107"/>
    </location>
</feature>
<feature type="region of interest" description="Disordered" evidence="1">
    <location>
        <begin position="96"/>
        <end position="119"/>
    </location>
</feature>
<protein>
    <recommendedName>
        <fullName evidence="2">PB1 domain-containing protein</fullName>
    </recommendedName>
</protein>
<dbReference type="InterPro" id="IPR000270">
    <property type="entry name" value="PB1_dom"/>
</dbReference>
<evidence type="ECO:0000313" key="4">
    <source>
        <dbReference type="Proteomes" id="UP001150062"/>
    </source>
</evidence>
<feature type="compositionally biased region" description="Polar residues" evidence="1">
    <location>
        <begin position="108"/>
        <end position="119"/>
    </location>
</feature>
<feature type="domain" description="PB1" evidence="2">
    <location>
        <begin position="8"/>
        <end position="93"/>
    </location>
</feature>
<comment type="caution">
    <text evidence="3">The sequence shown here is derived from an EMBL/GenBank/DDBJ whole genome shotgun (WGS) entry which is preliminary data.</text>
</comment>
<dbReference type="EMBL" id="JAOAOG010000294">
    <property type="protein sequence ID" value="KAJ6232223.1"/>
    <property type="molecule type" value="Genomic_DNA"/>
</dbReference>
<keyword evidence="4" id="KW-1185">Reference proteome</keyword>
<evidence type="ECO:0000259" key="2">
    <source>
        <dbReference type="PROSITE" id="PS51745"/>
    </source>
</evidence>
<proteinExistence type="predicted"/>
<accession>A0ABQ8XHV2</accession>
<dbReference type="InterPro" id="IPR053793">
    <property type="entry name" value="PB1-like"/>
</dbReference>
<feature type="compositionally biased region" description="Basic and acidic residues" evidence="1">
    <location>
        <begin position="383"/>
        <end position="420"/>
    </location>
</feature>
<dbReference type="SMART" id="SM00666">
    <property type="entry name" value="PB1"/>
    <property type="match status" value="1"/>
</dbReference>
<dbReference type="Gene3D" id="3.10.20.90">
    <property type="entry name" value="Phosphatidylinositol 3-kinase Catalytic Subunit, Chain A, domain 1"/>
    <property type="match status" value="1"/>
</dbReference>
<dbReference type="Proteomes" id="UP001150062">
    <property type="component" value="Unassembled WGS sequence"/>
</dbReference>
<evidence type="ECO:0000256" key="1">
    <source>
        <dbReference type="SAM" id="MobiDB-lite"/>
    </source>
</evidence>
<reference evidence="3" key="1">
    <citation type="submission" date="2022-08" db="EMBL/GenBank/DDBJ databases">
        <title>Novel sulfate-reducing endosymbionts in the free-living metamonad Anaeramoeba.</title>
        <authorList>
            <person name="Jerlstrom-Hultqvist J."/>
            <person name="Cepicka I."/>
            <person name="Gallot-Lavallee L."/>
            <person name="Salas-Leiva D."/>
            <person name="Curtis B.A."/>
            <person name="Zahonova K."/>
            <person name="Pipaliya S."/>
            <person name="Dacks J."/>
            <person name="Roger A.J."/>
        </authorList>
    </citation>
    <scope>NUCLEOTIDE SEQUENCE</scope>
    <source>
        <strain evidence="3">Schooner1</strain>
    </source>
</reference>